<sequence length="189" mass="21998">MILTGNEDLRVIKTIEAIKSTFEALICEKDYEKITVKELCDRAKINKKTFYHYYETLDMLLAEMQEELSAGFLERVKDYALPDDLDKVNREFFLYASEQGVAYEKITCGGTYHAIRDEMTDQVNDAAWSRSKKYQKLNEYEKKVLMGFINNAVLNAYREWVQDGKNIPMDEVIEITNKLVLGGVRGFFK</sequence>
<evidence type="ECO:0000259" key="3">
    <source>
        <dbReference type="PROSITE" id="PS50977"/>
    </source>
</evidence>
<dbReference type="InterPro" id="IPR050624">
    <property type="entry name" value="HTH-type_Tx_Regulator"/>
</dbReference>
<dbReference type="InterPro" id="IPR001647">
    <property type="entry name" value="HTH_TetR"/>
</dbReference>
<keyword evidence="1 2" id="KW-0238">DNA-binding</keyword>
<accession>A0A934WQD0</accession>
<name>A0A934WQD0_9FIRM</name>
<gene>
    <name evidence="4" type="ORF">JKK62_02435</name>
</gene>
<evidence type="ECO:0000256" key="1">
    <source>
        <dbReference type="ARBA" id="ARBA00023125"/>
    </source>
</evidence>
<dbReference type="Pfam" id="PF00440">
    <property type="entry name" value="TetR_N"/>
    <property type="match status" value="1"/>
</dbReference>
<dbReference type="SUPFAM" id="SSF46689">
    <property type="entry name" value="Homeodomain-like"/>
    <property type="match status" value="1"/>
</dbReference>
<evidence type="ECO:0000256" key="2">
    <source>
        <dbReference type="PROSITE-ProRule" id="PRU00335"/>
    </source>
</evidence>
<evidence type="ECO:0000313" key="5">
    <source>
        <dbReference type="Proteomes" id="UP000633365"/>
    </source>
</evidence>
<keyword evidence="5" id="KW-1185">Reference proteome</keyword>
<dbReference type="RefSeq" id="WP_201426816.1">
    <property type="nucleotide sequence ID" value="NZ_JAEQMG010000035.1"/>
</dbReference>
<dbReference type="Proteomes" id="UP000633365">
    <property type="component" value="Unassembled WGS sequence"/>
</dbReference>
<dbReference type="AlphaFoldDB" id="A0A934WQD0"/>
<feature type="domain" description="HTH tetR-type" evidence="3">
    <location>
        <begin position="12"/>
        <end position="72"/>
    </location>
</feature>
<dbReference type="Gene3D" id="1.10.357.10">
    <property type="entry name" value="Tetracycline Repressor, domain 2"/>
    <property type="match status" value="1"/>
</dbReference>
<comment type="caution">
    <text evidence="4">The sequence shown here is derived from an EMBL/GenBank/DDBJ whole genome shotgun (WGS) entry which is preliminary data.</text>
</comment>
<dbReference type="PANTHER" id="PTHR43479">
    <property type="entry name" value="ACREF/ENVCD OPERON REPRESSOR-RELATED"/>
    <property type="match status" value="1"/>
</dbReference>
<dbReference type="GO" id="GO:0003677">
    <property type="term" value="F:DNA binding"/>
    <property type="evidence" value="ECO:0007669"/>
    <property type="project" value="UniProtKB-UniRule"/>
</dbReference>
<protein>
    <submittedName>
        <fullName evidence="4">TetR/AcrR family transcriptional regulator</fullName>
    </submittedName>
</protein>
<dbReference type="PANTHER" id="PTHR43479:SF11">
    <property type="entry name" value="ACREF_ENVCD OPERON REPRESSOR-RELATED"/>
    <property type="match status" value="1"/>
</dbReference>
<dbReference type="EMBL" id="JAEQMG010000035">
    <property type="protein sequence ID" value="MBK6087518.1"/>
    <property type="molecule type" value="Genomic_DNA"/>
</dbReference>
<dbReference type="PROSITE" id="PS50977">
    <property type="entry name" value="HTH_TETR_2"/>
    <property type="match status" value="1"/>
</dbReference>
<organism evidence="4 5">
    <name type="scientific">Ruminococcus difficilis</name>
    <dbReference type="NCBI Taxonomy" id="2763069"/>
    <lineage>
        <taxon>Bacteria</taxon>
        <taxon>Bacillati</taxon>
        <taxon>Bacillota</taxon>
        <taxon>Clostridia</taxon>
        <taxon>Eubacteriales</taxon>
        <taxon>Oscillospiraceae</taxon>
        <taxon>Ruminococcus</taxon>
    </lineage>
</organism>
<dbReference type="InterPro" id="IPR009057">
    <property type="entry name" value="Homeodomain-like_sf"/>
</dbReference>
<reference evidence="4" key="1">
    <citation type="submission" date="2021-01" db="EMBL/GenBank/DDBJ databases">
        <title>Genome public.</title>
        <authorList>
            <person name="Liu C."/>
            <person name="Sun Q."/>
        </authorList>
    </citation>
    <scope>NUCLEOTIDE SEQUENCE</scope>
    <source>
        <strain evidence="4">M6</strain>
    </source>
</reference>
<proteinExistence type="predicted"/>
<feature type="DNA-binding region" description="H-T-H motif" evidence="2">
    <location>
        <begin position="35"/>
        <end position="54"/>
    </location>
</feature>
<evidence type="ECO:0000313" key="4">
    <source>
        <dbReference type="EMBL" id="MBK6087518.1"/>
    </source>
</evidence>